<evidence type="ECO:0000256" key="7">
    <source>
        <dbReference type="ARBA" id="ARBA00047508"/>
    </source>
</evidence>
<evidence type="ECO:0000313" key="11">
    <source>
        <dbReference type="Proteomes" id="UP000320585"/>
    </source>
</evidence>
<protein>
    <recommendedName>
        <fullName evidence="8">Phospho-2-dehydro-3-deoxyheptonate aldolase</fullName>
        <ecNumber evidence="8">2.5.1.54</ecNumber>
    </recommendedName>
</protein>
<comment type="catalytic activity">
    <reaction evidence="7 8">
        <text>D-erythrose 4-phosphate + phosphoenolpyruvate + H2O = 7-phospho-2-dehydro-3-deoxy-D-arabino-heptonate + phosphate</text>
        <dbReference type="Rhea" id="RHEA:14717"/>
        <dbReference type="ChEBI" id="CHEBI:15377"/>
        <dbReference type="ChEBI" id="CHEBI:16897"/>
        <dbReference type="ChEBI" id="CHEBI:43474"/>
        <dbReference type="ChEBI" id="CHEBI:58394"/>
        <dbReference type="ChEBI" id="CHEBI:58702"/>
        <dbReference type="EC" id="2.5.1.54"/>
    </reaction>
</comment>
<dbReference type="NCBIfam" id="TIGR00034">
    <property type="entry name" value="aroFGH"/>
    <property type="match status" value="1"/>
</dbReference>
<dbReference type="PIRSF" id="PIRSF001361">
    <property type="entry name" value="DAHP_synthase"/>
    <property type="match status" value="1"/>
</dbReference>
<dbReference type="EMBL" id="AP019697">
    <property type="protein sequence ID" value="BBK25268.1"/>
    <property type="molecule type" value="Genomic_DNA"/>
</dbReference>
<dbReference type="PANTHER" id="PTHR21225:SF12">
    <property type="entry name" value="PHOSPHO-2-DEHYDRO-3-DEOXYHEPTONATE ALDOLASE, TYROSINE-INHIBITED"/>
    <property type="match status" value="1"/>
</dbReference>
<dbReference type="InterPro" id="IPR006219">
    <property type="entry name" value="DAHP_synth_1"/>
</dbReference>
<organism evidence="10 11">
    <name type="scientific">Dialister hominis</name>
    <dbReference type="NCBI Taxonomy" id="2582419"/>
    <lineage>
        <taxon>Bacteria</taxon>
        <taxon>Bacillati</taxon>
        <taxon>Bacillota</taxon>
        <taxon>Negativicutes</taxon>
        <taxon>Veillonellales</taxon>
        <taxon>Veillonellaceae</taxon>
        <taxon>Dialister</taxon>
    </lineage>
</organism>
<evidence type="ECO:0000256" key="2">
    <source>
        <dbReference type="ARBA" id="ARBA00004688"/>
    </source>
</evidence>
<dbReference type="GO" id="GO:0008652">
    <property type="term" value="P:amino acid biosynthetic process"/>
    <property type="evidence" value="ECO:0007669"/>
    <property type="project" value="UniProtKB-KW"/>
</dbReference>
<evidence type="ECO:0000256" key="1">
    <source>
        <dbReference type="ARBA" id="ARBA00003726"/>
    </source>
</evidence>
<dbReference type="InterPro" id="IPR013785">
    <property type="entry name" value="Aldolase_TIM"/>
</dbReference>
<evidence type="ECO:0000256" key="5">
    <source>
        <dbReference type="ARBA" id="ARBA00022679"/>
    </source>
</evidence>
<evidence type="ECO:0000256" key="6">
    <source>
        <dbReference type="ARBA" id="ARBA00023141"/>
    </source>
</evidence>
<evidence type="ECO:0000259" key="9">
    <source>
        <dbReference type="Pfam" id="PF00793"/>
    </source>
</evidence>
<evidence type="ECO:0000313" key="10">
    <source>
        <dbReference type="EMBL" id="BBK25268.1"/>
    </source>
</evidence>
<dbReference type="GO" id="GO:0005737">
    <property type="term" value="C:cytoplasm"/>
    <property type="evidence" value="ECO:0007669"/>
    <property type="project" value="TreeGrafter"/>
</dbReference>
<dbReference type="PANTHER" id="PTHR21225">
    <property type="entry name" value="PHOSPHO-2-DEHYDRO-3-DEOXYHEPTONATE ALDOLASE DAHP SYNTHETASE"/>
    <property type="match status" value="1"/>
</dbReference>
<dbReference type="GO" id="GO:0009073">
    <property type="term" value="P:aromatic amino acid family biosynthetic process"/>
    <property type="evidence" value="ECO:0007669"/>
    <property type="project" value="UniProtKB-KW"/>
</dbReference>
<sequence>MRMGVDIMEQMKFIRRLPEPMEMKQEIPLKPEYAELKERRDKELADIMTGKDDRFLLIIGPCSADNETAVLDYCERLAKAADEVKDKLFIVPRVYTNKPRTIGKGYKGMLHQPDPEGKENMMEGIKAIRCMHVRVIENTGFTCAEEILYPENHRYLSDLLAYGAIGARSVEDQLHRMIASGVGIPVGMKNPTSGDLSVMMNSIEAAQNEQDFLFHGWEVHTTGNPLAHAILRGYVNHFGTSMPNYHYENLQHVMEMYNERSLENPAIVVDCNHSNSGKKYMEQIRIARDVMASRAYSPDIHHLVKGLMIESYIEDGSQKIGEGIYGKSITDPCLGWAKSYELILNLADQV</sequence>
<dbReference type="Pfam" id="PF00793">
    <property type="entry name" value="DAHP_synth_1"/>
    <property type="match status" value="1"/>
</dbReference>
<proteinExistence type="inferred from homology"/>
<keyword evidence="11" id="KW-1185">Reference proteome</keyword>
<dbReference type="UniPathway" id="UPA00053">
    <property type="reaction ID" value="UER00084"/>
</dbReference>
<feature type="domain" description="DAHP synthetase I/KDSA" evidence="9">
    <location>
        <begin position="42"/>
        <end position="338"/>
    </location>
</feature>
<accession>A0A8D5A1N5</accession>
<dbReference type="EC" id="2.5.1.54" evidence="8"/>
<comment type="pathway">
    <text evidence="2 8">Metabolic intermediate biosynthesis; chorismate biosynthesis; chorismate from D-erythrose 4-phosphate and phosphoenolpyruvate: step 1/7.</text>
</comment>
<keyword evidence="6 8" id="KW-0057">Aromatic amino acid biosynthesis</keyword>
<dbReference type="SUPFAM" id="SSF51569">
    <property type="entry name" value="Aldolase"/>
    <property type="match status" value="1"/>
</dbReference>
<reference evidence="11" key="1">
    <citation type="submission" date="2019-05" db="EMBL/GenBank/DDBJ databases">
        <title>Complete genome sequencing of Dialister sp. strain 5BBH33.</title>
        <authorList>
            <person name="Sakamoto M."/>
            <person name="Murakami T."/>
            <person name="Mori H."/>
        </authorList>
    </citation>
    <scope>NUCLEOTIDE SEQUENCE [LARGE SCALE GENOMIC DNA]</scope>
    <source>
        <strain evidence="11">5BBH33</strain>
    </source>
</reference>
<evidence type="ECO:0000256" key="4">
    <source>
        <dbReference type="ARBA" id="ARBA00022605"/>
    </source>
</evidence>
<evidence type="ECO:0000256" key="8">
    <source>
        <dbReference type="PIRNR" id="PIRNR001361"/>
    </source>
</evidence>
<gene>
    <name evidence="10" type="ORF">Dia5BBH33_12030</name>
</gene>
<name>A0A8D5A1N5_9FIRM</name>
<dbReference type="Proteomes" id="UP000320585">
    <property type="component" value="Chromosome"/>
</dbReference>
<dbReference type="AlphaFoldDB" id="A0A8D5A1N5"/>
<dbReference type="KEGG" id="dho:Dia5BBH33_12030"/>
<dbReference type="NCBIfam" id="NF009395">
    <property type="entry name" value="PRK12755.1"/>
    <property type="match status" value="1"/>
</dbReference>
<evidence type="ECO:0000256" key="3">
    <source>
        <dbReference type="ARBA" id="ARBA00007985"/>
    </source>
</evidence>
<keyword evidence="4 8" id="KW-0028">Amino-acid biosynthesis</keyword>
<dbReference type="Gene3D" id="3.20.20.70">
    <property type="entry name" value="Aldolase class I"/>
    <property type="match status" value="1"/>
</dbReference>
<comment type="function">
    <text evidence="1 8">Stereospecific condensation of phosphoenolpyruvate (PEP) and D-erythrose-4-phosphate (E4P) giving rise to 3-deoxy-D-arabino-heptulosonate-7-phosphate (DAHP).</text>
</comment>
<dbReference type="GO" id="GO:0003849">
    <property type="term" value="F:3-deoxy-7-phosphoheptulonate synthase activity"/>
    <property type="evidence" value="ECO:0007669"/>
    <property type="project" value="UniProtKB-EC"/>
</dbReference>
<dbReference type="InterPro" id="IPR006218">
    <property type="entry name" value="DAHP1/KDSA"/>
</dbReference>
<dbReference type="GO" id="GO:0009423">
    <property type="term" value="P:chorismate biosynthetic process"/>
    <property type="evidence" value="ECO:0007669"/>
    <property type="project" value="UniProtKB-UniPathway"/>
</dbReference>
<comment type="similarity">
    <text evidence="3 8">Belongs to the class-I DAHP synthase family.</text>
</comment>
<keyword evidence="5 8" id="KW-0808">Transferase</keyword>